<feature type="compositionally biased region" description="Basic and acidic residues" evidence="1">
    <location>
        <begin position="40"/>
        <end position="53"/>
    </location>
</feature>
<keyword evidence="3" id="KW-1185">Reference proteome</keyword>
<evidence type="ECO:0000313" key="2">
    <source>
        <dbReference type="EMBL" id="QEK14572.1"/>
    </source>
</evidence>
<proteinExistence type="predicted"/>
<dbReference type="Proteomes" id="UP000322631">
    <property type="component" value="Chromosome"/>
</dbReference>
<evidence type="ECO:0000313" key="3">
    <source>
        <dbReference type="Proteomes" id="UP000322631"/>
    </source>
</evidence>
<dbReference type="AlphaFoldDB" id="A0A5C0SKL8"/>
<dbReference type="KEGG" id="them:FPV09_05040"/>
<dbReference type="EMBL" id="CP041932">
    <property type="protein sequence ID" value="QEK14572.1"/>
    <property type="molecule type" value="Genomic_DNA"/>
</dbReference>
<dbReference type="GeneID" id="41609197"/>
<accession>A0A5C0SKL8</accession>
<organism evidence="2 3">
    <name type="scientific">Thermococcus aciditolerans</name>
    <dbReference type="NCBI Taxonomy" id="2598455"/>
    <lineage>
        <taxon>Archaea</taxon>
        <taxon>Methanobacteriati</taxon>
        <taxon>Methanobacteriota</taxon>
        <taxon>Thermococci</taxon>
        <taxon>Thermococcales</taxon>
        <taxon>Thermococcaceae</taxon>
        <taxon>Thermococcus</taxon>
    </lineage>
</organism>
<evidence type="ECO:0000256" key="1">
    <source>
        <dbReference type="SAM" id="MobiDB-lite"/>
    </source>
</evidence>
<protein>
    <submittedName>
        <fullName evidence="2">Uncharacterized protein</fullName>
    </submittedName>
</protein>
<feature type="region of interest" description="Disordered" evidence="1">
    <location>
        <begin position="38"/>
        <end position="60"/>
    </location>
</feature>
<sequence>MSEVAEPTAPPQDEQKVVAKDLFKEILEQQEVVEPQHTLPAEDVKVSEKERKQKSGGKRRYISITDRTNSALMLLVLRRLKAAEEHSFQPDVRENIREAVIILKRIIEENEDMFPGVLKPKP</sequence>
<reference evidence="2 3" key="1">
    <citation type="submission" date="2019-07" db="EMBL/GenBank/DDBJ databases">
        <title>Complete genome of Thermococcus acidophilus.</title>
        <authorList>
            <person name="Li X."/>
        </authorList>
    </citation>
    <scope>NUCLEOTIDE SEQUENCE [LARGE SCALE GENOMIC DNA]</scope>
    <source>
        <strain evidence="2 3">SY113</strain>
    </source>
</reference>
<dbReference type="RefSeq" id="WP_148882604.1">
    <property type="nucleotide sequence ID" value="NZ_CP041932.1"/>
</dbReference>
<gene>
    <name evidence="2" type="ORF">FPV09_05040</name>
</gene>
<name>A0A5C0SKL8_9EURY</name>